<keyword evidence="3 12" id="KW-0813">Transport</keyword>
<proteinExistence type="predicted"/>
<gene>
    <name evidence="14" type="ORF">ASB62_06680</name>
</gene>
<comment type="cofactor">
    <cofactor evidence="1 12">
        <name>FAD</name>
        <dbReference type="ChEBI" id="CHEBI:57692"/>
    </cofactor>
</comment>
<keyword evidence="10 12" id="KW-0411">Iron-sulfur</keyword>
<dbReference type="EC" id="1.5.5.1" evidence="12"/>
<sequence>MHQKRESLAFDVVFAGGGPANLAAAIHLKNLIGDHNNRNGSNRVEAEIALIDKGRHAGAHLLSGAVLDTRALEELMPDYRERNCPLETAVAAEGIFFMTEKKKFAFPFLPEPFRNKGYPFVSLSRFGAWLAGEAEKAGVQLFDNTPAVAPLVEEGTVCGVLTGDLGLDRQGDQKPDYLAGIELRAKITVFGEGASGNLTDELQRAFPLRTGSSAQLYETGVKEVWRIPAGRMEAGDARHTFGYPLPSETYGGGWLYAFTNTDLSVGFVTAIDRTTPLNDPHLNLQLFKQHPFIASILEGGSLVEYGAKTITSGGVNAMPRIYGPGFLLAGESAGMLNMQRLKGIHLAMKSGMLAAETIFEALLHNDFSAAMLQGYEKRFRNSWAYEELLSARNFRQAFDNGLYYGLLQSGMELKFPGVSLASGFLRKKEGSGELRQEKKRFSGAPTKPFRPDGKLTFGKEDCLYRSGTMHEENQPCHLRINPSDMAEICLERCREEYGNPCSRFCPAKVYEFTETPEPALKINASNCLHCKTCTLADPYGIISWTPPEGGGGPGYKLS</sequence>
<evidence type="ECO:0000256" key="5">
    <source>
        <dbReference type="ARBA" id="ARBA00022723"/>
    </source>
</evidence>
<evidence type="ECO:0000313" key="14">
    <source>
        <dbReference type="EMBL" id="KUL25226.1"/>
    </source>
</evidence>
<dbReference type="EMBL" id="LMBR01000165">
    <property type="protein sequence ID" value="KUL25226.1"/>
    <property type="molecule type" value="Genomic_DNA"/>
</dbReference>
<dbReference type="GO" id="GO:0051539">
    <property type="term" value="F:4 iron, 4 sulfur cluster binding"/>
    <property type="evidence" value="ECO:0007669"/>
    <property type="project" value="UniProtKB-UniRule"/>
</dbReference>
<evidence type="ECO:0000313" key="15">
    <source>
        <dbReference type="Proteomes" id="UP000053937"/>
    </source>
</evidence>
<protein>
    <recommendedName>
        <fullName evidence="12">Electron transfer flavoprotein-ubiquinone oxidoreductase</fullName>
        <shortName evidence="12">ETF-QO</shortName>
        <ecNumber evidence="12">1.5.5.1</ecNumber>
    </recommendedName>
</protein>
<dbReference type="Pfam" id="PF05187">
    <property type="entry name" value="Fer4_ETF_QO"/>
    <property type="match status" value="1"/>
</dbReference>
<keyword evidence="5 12" id="KW-0479">Metal-binding</keyword>
<dbReference type="AlphaFoldDB" id="A0A124G896"/>
<dbReference type="InterPro" id="IPR049398">
    <property type="entry name" value="ETF-QO/FixC_UQ-bd"/>
</dbReference>
<dbReference type="InterPro" id="IPR017896">
    <property type="entry name" value="4Fe4S_Fe-S-bd"/>
</dbReference>
<keyword evidence="9 12" id="KW-0408">Iron</keyword>
<comment type="catalytic activity">
    <reaction evidence="12">
        <text>a ubiquinone + reduced [electron-transfer flavoprotein] = a ubiquinol + oxidized [electron-transfer flavoprotein] + H(+)</text>
        <dbReference type="Rhea" id="RHEA:24052"/>
        <dbReference type="Rhea" id="RHEA-COMP:9565"/>
        <dbReference type="Rhea" id="RHEA-COMP:9566"/>
        <dbReference type="Rhea" id="RHEA-COMP:10685"/>
        <dbReference type="Rhea" id="RHEA-COMP:10686"/>
        <dbReference type="ChEBI" id="CHEBI:15378"/>
        <dbReference type="ChEBI" id="CHEBI:16389"/>
        <dbReference type="ChEBI" id="CHEBI:17976"/>
        <dbReference type="ChEBI" id="CHEBI:57692"/>
        <dbReference type="ChEBI" id="CHEBI:58307"/>
        <dbReference type="EC" id="1.5.5.1"/>
    </reaction>
</comment>
<keyword evidence="8 12" id="KW-0560">Oxidoreductase</keyword>
<feature type="domain" description="4Fe-4S ferredoxin-type" evidence="13">
    <location>
        <begin position="518"/>
        <end position="547"/>
    </location>
</feature>
<dbReference type="OrthoDB" id="9806565at2"/>
<keyword evidence="7 12" id="KW-0249">Electron transport</keyword>
<keyword evidence="15" id="KW-1185">Reference proteome</keyword>
<dbReference type="PANTHER" id="PTHR10617">
    <property type="entry name" value="ELECTRON TRANSFER FLAVOPROTEIN-UBIQUINONE OXIDOREDUCTASE"/>
    <property type="match status" value="1"/>
</dbReference>
<keyword evidence="11 12" id="KW-0830">Ubiquinone</keyword>
<dbReference type="InterPro" id="IPR007859">
    <property type="entry name" value="ETF-QO/FixX_C"/>
</dbReference>
<dbReference type="GO" id="GO:0004174">
    <property type="term" value="F:electron-transferring-flavoprotein dehydrogenase activity"/>
    <property type="evidence" value="ECO:0007669"/>
    <property type="project" value="UniProtKB-UniRule"/>
</dbReference>
<dbReference type="Gene3D" id="3.50.50.60">
    <property type="entry name" value="FAD/NAD(P)-binding domain"/>
    <property type="match status" value="1"/>
</dbReference>
<evidence type="ECO:0000256" key="11">
    <source>
        <dbReference type="ARBA" id="ARBA00023075"/>
    </source>
</evidence>
<evidence type="ECO:0000256" key="7">
    <source>
        <dbReference type="ARBA" id="ARBA00022982"/>
    </source>
</evidence>
<accession>A0A124G896</accession>
<dbReference type="PROSITE" id="PS51379">
    <property type="entry name" value="4FE4S_FER_2"/>
    <property type="match status" value="1"/>
</dbReference>
<comment type="function">
    <text evidence="2 12">Accepts electrons from ETF and reduces ubiquinone.</text>
</comment>
<keyword evidence="6 12" id="KW-0274">FAD</keyword>
<evidence type="ECO:0000256" key="3">
    <source>
        <dbReference type="ARBA" id="ARBA00022448"/>
    </source>
</evidence>
<organism evidence="14 15">
    <name type="scientific">Chlorobium limicola</name>
    <dbReference type="NCBI Taxonomy" id="1092"/>
    <lineage>
        <taxon>Bacteria</taxon>
        <taxon>Pseudomonadati</taxon>
        <taxon>Chlorobiota</taxon>
        <taxon>Chlorobiia</taxon>
        <taxon>Chlorobiales</taxon>
        <taxon>Chlorobiaceae</taxon>
        <taxon>Chlorobium/Pelodictyon group</taxon>
        <taxon>Chlorobium</taxon>
    </lineage>
</organism>
<dbReference type="Gene3D" id="3.30.70.20">
    <property type="match status" value="1"/>
</dbReference>
<dbReference type="SUPFAM" id="SSF54862">
    <property type="entry name" value="4Fe-4S ferredoxins"/>
    <property type="match status" value="1"/>
</dbReference>
<evidence type="ECO:0000256" key="8">
    <source>
        <dbReference type="ARBA" id="ARBA00023002"/>
    </source>
</evidence>
<evidence type="ECO:0000256" key="9">
    <source>
        <dbReference type="ARBA" id="ARBA00023004"/>
    </source>
</evidence>
<dbReference type="InterPro" id="IPR036188">
    <property type="entry name" value="FAD/NAD-bd_sf"/>
</dbReference>
<dbReference type="Proteomes" id="UP000053937">
    <property type="component" value="Unassembled WGS sequence"/>
</dbReference>
<comment type="caution">
    <text evidence="14">The sequence shown here is derived from an EMBL/GenBank/DDBJ whole genome shotgun (WGS) entry which is preliminary data.</text>
</comment>
<dbReference type="GO" id="GO:0046872">
    <property type="term" value="F:metal ion binding"/>
    <property type="evidence" value="ECO:0007669"/>
    <property type="project" value="UniProtKB-KW"/>
</dbReference>
<dbReference type="PANTHER" id="PTHR10617:SF107">
    <property type="entry name" value="ELECTRON TRANSFER FLAVOPROTEIN-UBIQUINONE OXIDOREDUCTASE, MITOCHONDRIAL"/>
    <property type="match status" value="1"/>
</dbReference>
<dbReference type="Gene3D" id="3.30.9.90">
    <property type="match status" value="1"/>
</dbReference>
<dbReference type="RefSeq" id="WP_059139171.1">
    <property type="nucleotide sequence ID" value="NZ_LMBR01000165.1"/>
</dbReference>
<reference evidence="14 15" key="1">
    <citation type="submission" date="2015-10" db="EMBL/GenBank/DDBJ databases">
        <title>Draft Genome Sequence of Chlorobium limicola strain Frasassi Growing under Artificial Lighting in the Frasassi Cave System.</title>
        <authorList>
            <person name="Mansor M."/>
            <person name="Macalady J."/>
        </authorList>
    </citation>
    <scope>NUCLEOTIDE SEQUENCE [LARGE SCALE GENOMIC DNA]</scope>
    <source>
        <strain evidence="14 15">Frasassi</strain>
    </source>
</reference>
<dbReference type="InterPro" id="IPR040156">
    <property type="entry name" value="ETF-QO"/>
</dbReference>
<evidence type="ECO:0000256" key="10">
    <source>
        <dbReference type="ARBA" id="ARBA00023014"/>
    </source>
</evidence>
<dbReference type="Pfam" id="PF21162">
    <property type="entry name" value="ETFQO_UQ-bd"/>
    <property type="match status" value="1"/>
</dbReference>
<evidence type="ECO:0000256" key="6">
    <source>
        <dbReference type="ARBA" id="ARBA00022827"/>
    </source>
</evidence>
<dbReference type="SUPFAM" id="SSF51905">
    <property type="entry name" value="FAD/NAD(P)-binding domain"/>
    <property type="match status" value="1"/>
</dbReference>
<comment type="cofactor">
    <cofactor evidence="12">
        <name>[4Fe-4S] cluster</name>
        <dbReference type="ChEBI" id="CHEBI:49883"/>
    </cofactor>
    <text evidence="12">Binds 1 [4Fe-4S] cluster.</text>
</comment>
<dbReference type="SUPFAM" id="SSF54373">
    <property type="entry name" value="FAD-linked reductases, C-terminal domain"/>
    <property type="match status" value="1"/>
</dbReference>
<evidence type="ECO:0000256" key="2">
    <source>
        <dbReference type="ARBA" id="ARBA00002819"/>
    </source>
</evidence>
<keyword evidence="4 12" id="KW-0285">Flavoprotein</keyword>
<evidence type="ECO:0000256" key="12">
    <source>
        <dbReference type="RuleBase" id="RU366068"/>
    </source>
</evidence>
<evidence type="ECO:0000259" key="13">
    <source>
        <dbReference type="PROSITE" id="PS51379"/>
    </source>
</evidence>
<evidence type="ECO:0000256" key="4">
    <source>
        <dbReference type="ARBA" id="ARBA00022630"/>
    </source>
</evidence>
<evidence type="ECO:0000256" key="1">
    <source>
        <dbReference type="ARBA" id="ARBA00001974"/>
    </source>
</evidence>
<name>A0A124G896_CHLLI</name>